<name>A0A0M3JJT8_ANISI</name>
<protein>
    <submittedName>
        <fullName evidence="1 3">Uncharacterized protein</fullName>
    </submittedName>
</protein>
<keyword evidence="2" id="KW-1185">Reference proteome</keyword>
<accession>A0A0M3JJT8</accession>
<evidence type="ECO:0000313" key="1">
    <source>
        <dbReference type="EMBL" id="VDK29778.1"/>
    </source>
</evidence>
<proteinExistence type="predicted"/>
<evidence type="ECO:0000313" key="3">
    <source>
        <dbReference type="WBParaSite" id="ASIM_0000790901-mRNA-1"/>
    </source>
</evidence>
<dbReference type="AlphaFoldDB" id="A0A0M3JJT8"/>
<dbReference type="EMBL" id="UYRR01019125">
    <property type="protein sequence ID" value="VDK29778.1"/>
    <property type="molecule type" value="Genomic_DNA"/>
</dbReference>
<sequence length="98" mass="9647">MTPQTVRNTELLCPTPIGRCNETLLSNGVVMNGNAQRIASTVPSAASTLSANLAVNNIAGATEASTDSNSAIVCGTTAAAAAVAGLMATSSITSASSY</sequence>
<reference evidence="1 2" key="2">
    <citation type="submission" date="2018-11" db="EMBL/GenBank/DDBJ databases">
        <authorList>
            <consortium name="Pathogen Informatics"/>
        </authorList>
    </citation>
    <scope>NUCLEOTIDE SEQUENCE [LARGE SCALE GENOMIC DNA]</scope>
</reference>
<organism evidence="3">
    <name type="scientific">Anisakis simplex</name>
    <name type="common">Herring worm</name>
    <dbReference type="NCBI Taxonomy" id="6269"/>
    <lineage>
        <taxon>Eukaryota</taxon>
        <taxon>Metazoa</taxon>
        <taxon>Ecdysozoa</taxon>
        <taxon>Nematoda</taxon>
        <taxon>Chromadorea</taxon>
        <taxon>Rhabditida</taxon>
        <taxon>Spirurina</taxon>
        <taxon>Ascaridomorpha</taxon>
        <taxon>Ascaridoidea</taxon>
        <taxon>Anisakidae</taxon>
        <taxon>Anisakis</taxon>
        <taxon>Anisakis simplex complex</taxon>
    </lineage>
</organism>
<evidence type="ECO:0000313" key="2">
    <source>
        <dbReference type="Proteomes" id="UP000267096"/>
    </source>
</evidence>
<dbReference type="WBParaSite" id="ASIM_0000790901-mRNA-1">
    <property type="protein sequence ID" value="ASIM_0000790901-mRNA-1"/>
    <property type="gene ID" value="ASIM_0000790901"/>
</dbReference>
<reference evidence="3" key="1">
    <citation type="submission" date="2017-02" db="UniProtKB">
        <authorList>
            <consortium name="WormBaseParasite"/>
        </authorList>
    </citation>
    <scope>IDENTIFICATION</scope>
</reference>
<gene>
    <name evidence="1" type="ORF">ASIM_LOCUS7674</name>
</gene>
<dbReference type="Proteomes" id="UP000267096">
    <property type="component" value="Unassembled WGS sequence"/>
</dbReference>